<dbReference type="GO" id="GO:0004386">
    <property type="term" value="F:helicase activity"/>
    <property type="evidence" value="ECO:0007669"/>
    <property type="project" value="UniProtKB-KW"/>
</dbReference>
<dbReference type="Proteomes" id="UP001409585">
    <property type="component" value="Unassembled WGS sequence"/>
</dbReference>
<dbReference type="SUPFAM" id="SSF52540">
    <property type="entry name" value="P-loop containing nucleoside triphosphate hydrolases"/>
    <property type="match status" value="2"/>
</dbReference>
<dbReference type="RefSeq" id="WP_345427670.1">
    <property type="nucleotide sequence ID" value="NZ_AP031496.1"/>
</dbReference>
<accession>A0AAV3U998</accession>
<keyword evidence="3" id="KW-0347">Helicase</keyword>
<dbReference type="InterPro" id="IPR001650">
    <property type="entry name" value="Helicase_C-like"/>
</dbReference>
<evidence type="ECO:0000256" key="2">
    <source>
        <dbReference type="ARBA" id="ARBA00022801"/>
    </source>
</evidence>
<dbReference type="GO" id="GO:0005524">
    <property type="term" value="F:ATP binding"/>
    <property type="evidence" value="ECO:0007669"/>
    <property type="project" value="UniProtKB-KW"/>
</dbReference>
<evidence type="ECO:0000256" key="1">
    <source>
        <dbReference type="ARBA" id="ARBA00022741"/>
    </source>
</evidence>
<evidence type="ECO:0000256" key="5">
    <source>
        <dbReference type="SAM" id="Coils"/>
    </source>
</evidence>
<comment type="caution">
    <text evidence="8">The sequence shown here is derived from an EMBL/GenBank/DDBJ whole genome shotgun (WGS) entry which is preliminary data.</text>
</comment>
<dbReference type="PROSITE" id="PS51194">
    <property type="entry name" value="HELICASE_CTER"/>
    <property type="match status" value="1"/>
</dbReference>
<dbReference type="InterPro" id="IPR027417">
    <property type="entry name" value="P-loop_NTPase"/>
</dbReference>
<evidence type="ECO:0000256" key="4">
    <source>
        <dbReference type="ARBA" id="ARBA00022840"/>
    </source>
</evidence>
<dbReference type="Gene3D" id="3.40.50.10810">
    <property type="entry name" value="Tandem AAA-ATPase domain"/>
    <property type="match status" value="1"/>
</dbReference>
<dbReference type="GO" id="GO:0016787">
    <property type="term" value="F:hydrolase activity"/>
    <property type="evidence" value="ECO:0007669"/>
    <property type="project" value="UniProtKB-KW"/>
</dbReference>
<dbReference type="Pfam" id="PF00176">
    <property type="entry name" value="SNF2-rel_dom"/>
    <property type="match status" value="1"/>
</dbReference>
<evidence type="ECO:0000259" key="6">
    <source>
        <dbReference type="PROSITE" id="PS51192"/>
    </source>
</evidence>
<keyword evidence="9" id="KW-1185">Reference proteome</keyword>
<keyword evidence="1" id="KW-0547">Nucleotide-binding</keyword>
<evidence type="ECO:0000259" key="7">
    <source>
        <dbReference type="PROSITE" id="PS51194"/>
    </source>
</evidence>
<reference evidence="9" key="1">
    <citation type="journal article" date="2019" name="Int. J. Syst. Evol. Microbiol.">
        <title>The Global Catalogue of Microorganisms (GCM) 10K type strain sequencing project: providing services to taxonomists for standard genome sequencing and annotation.</title>
        <authorList>
            <consortium name="The Broad Institute Genomics Platform"/>
            <consortium name="The Broad Institute Genome Sequencing Center for Infectious Disease"/>
            <person name="Wu L."/>
            <person name="Ma J."/>
        </authorList>
    </citation>
    <scope>NUCLEOTIDE SEQUENCE [LARGE SCALE GENOMIC DNA]</scope>
    <source>
        <strain evidence="9">JCM 19134</strain>
    </source>
</reference>
<evidence type="ECO:0000313" key="9">
    <source>
        <dbReference type="Proteomes" id="UP001409585"/>
    </source>
</evidence>
<name>A0AAV3U998_9ALTE</name>
<dbReference type="CDD" id="cd18011">
    <property type="entry name" value="DEXDc_RapA"/>
    <property type="match status" value="1"/>
</dbReference>
<dbReference type="InterPro" id="IPR057342">
    <property type="entry name" value="DEXDc_RapA"/>
</dbReference>
<dbReference type="InterPro" id="IPR014001">
    <property type="entry name" value="Helicase_ATP-bd"/>
</dbReference>
<feature type="domain" description="Helicase C-terminal" evidence="7">
    <location>
        <begin position="406"/>
        <end position="619"/>
    </location>
</feature>
<dbReference type="PROSITE" id="PS51192">
    <property type="entry name" value="HELICASE_ATP_BIND_1"/>
    <property type="match status" value="1"/>
</dbReference>
<dbReference type="EMBL" id="BAABLX010000078">
    <property type="protein sequence ID" value="GAA4959399.1"/>
    <property type="molecule type" value="Genomic_DNA"/>
</dbReference>
<proteinExistence type="predicted"/>
<feature type="coiled-coil region" evidence="5">
    <location>
        <begin position="322"/>
        <end position="349"/>
    </location>
</feature>
<evidence type="ECO:0000313" key="8">
    <source>
        <dbReference type="EMBL" id="GAA4959399.1"/>
    </source>
</evidence>
<dbReference type="SMART" id="SM00487">
    <property type="entry name" value="DEXDc"/>
    <property type="match status" value="1"/>
</dbReference>
<sequence length="961" mass="109449">MITDYHAKYYAHELSKRCSSDSMEKFAGTLMDAQVDLNPHQVEAALFAFKSPLSNGAILADEVGLGKTIEAGLVLSQKWAEGKRRMMIIVPASLRKQWSQELADKFFLPSHILEAKTYNAAIKAGKANPFEHTEILICSYPFAARHAEELMLVPWDLVVLDEAHRLRNVYKTQNKTARALRTALTNVPKVLLTATPLQNSLMELYGLVSFIDEYAFGDEKSFKQQYSRISSDAQFESLKNRLKPLCHRTLRRQVLEYVKYTNRQPITQEFWPSQEEQDLYDMVSDYLQRPELCALPSSQRKLMTLVMRKLLASSTFAIAGALDSLVNKLHRQLRENQKLVQKLESIEEDFELLDEYEDEYGIEEEQEPLTKDDIAAIEKEIDDLSVFRDLAVSISENAKGLALLEALESGFAKAKELGAEHKAIIFTESRRTQNYLVELLSERGYGDKLVLFNGSNSDDKSKSIYKNWVEEHSGSDRVTGSRTADMRAALVDYFKDEAQIMIATEAAAEGINLQFCSLVVNYDLPWNPQRIEQRIGRCHRYGQQYDVVVINFLNKANAADQRVYELLDEKFSLFSGVFGASDEVLGAIESGIDFEKRIVEIYQTCREPQQIDLQFEELQVELDDQINEAMDSTRQKLLENFDAEVHDKLKVNLQESKSYLDKYGQLLWQLTQHGLRDLADFGEKSAAAETRANQHRFTLNQLPAEATPSIPLGVYSLTGGSSGAEAEDSHIYRVGHPLAQYLIDQLGGQQLASSHLVFDYSNHPQQSQSLEPLVGESGELALYKLSINGSDSEDHLVFIGNTDAGEALSQEQMQRLFNLDSQLEQSDIAVHDFQSDYESRKAELLGDVEGRYASFFEQEMDKLDNWADDKRKGLKGNLKDFDSQINELKKFARGAKNLPEKLAYQRRTQKLEKQRDEAWREYDQQAKEIETKKEGLLDTIEGKLKMDIEDQCLFTIKWGLI</sequence>
<evidence type="ECO:0000256" key="3">
    <source>
        <dbReference type="ARBA" id="ARBA00022806"/>
    </source>
</evidence>
<dbReference type="Pfam" id="PF00271">
    <property type="entry name" value="Helicase_C"/>
    <property type="match status" value="1"/>
</dbReference>
<dbReference type="InterPro" id="IPR000330">
    <property type="entry name" value="SNF2_N"/>
</dbReference>
<protein>
    <submittedName>
        <fullName evidence="8">SNF2-related protein</fullName>
    </submittedName>
</protein>
<dbReference type="InterPro" id="IPR049730">
    <property type="entry name" value="SNF2/RAD54-like_C"/>
</dbReference>
<feature type="domain" description="Helicase ATP-binding" evidence="6">
    <location>
        <begin position="48"/>
        <end position="214"/>
    </location>
</feature>
<organism evidence="8 9">
    <name type="scientific">Halioxenophilus aromaticivorans</name>
    <dbReference type="NCBI Taxonomy" id="1306992"/>
    <lineage>
        <taxon>Bacteria</taxon>
        <taxon>Pseudomonadati</taxon>
        <taxon>Pseudomonadota</taxon>
        <taxon>Gammaproteobacteria</taxon>
        <taxon>Alteromonadales</taxon>
        <taxon>Alteromonadaceae</taxon>
        <taxon>Halioxenophilus</taxon>
    </lineage>
</organism>
<dbReference type="InterPro" id="IPR038718">
    <property type="entry name" value="SNF2-like_sf"/>
</dbReference>
<keyword evidence="4" id="KW-0067">ATP-binding</keyword>
<dbReference type="CDD" id="cd18793">
    <property type="entry name" value="SF2_C_SNF"/>
    <property type="match status" value="1"/>
</dbReference>
<dbReference type="Gene3D" id="3.40.50.300">
    <property type="entry name" value="P-loop containing nucleotide triphosphate hydrolases"/>
    <property type="match status" value="1"/>
</dbReference>
<gene>
    <name evidence="8" type="ORF">GCM10025791_45480</name>
</gene>
<keyword evidence="2" id="KW-0378">Hydrolase</keyword>
<dbReference type="AlphaFoldDB" id="A0AAV3U998"/>
<dbReference type="SMART" id="SM00490">
    <property type="entry name" value="HELICc"/>
    <property type="match status" value="1"/>
</dbReference>
<keyword evidence="5" id="KW-0175">Coiled coil</keyword>
<dbReference type="PANTHER" id="PTHR10799">
    <property type="entry name" value="SNF2/RAD54 HELICASE FAMILY"/>
    <property type="match status" value="1"/>
</dbReference>